<keyword evidence="6" id="KW-0067">ATP-binding</keyword>
<dbReference type="Pfam" id="PF13874">
    <property type="entry name" value="Nup54"/>
    <property type="match status" value="1"/>
</dbReference>
<evidence type="ECO:0000256" key="5">
    <source>
        <dbReference type="ARBA" id="ARBA00022806"/>
    </source>
</evidence>
<proteinExistence type="predicted"/>
<dbReference type="Gene3D" id="3.40.50.300">
    <property type="entry name" value="P-loop containing nucleotide triphosphate hydrolases"/>
    <property type="match status" value="2"/>
</dbReference>
<dbReference type="InterPro" id="IPR000629">
    <property type="entry name" value="RNA-helicase_DEAD-box_CS"/>
</dbReference>
<evidence type="ECO:0000256" key="7">
    <source>
        <dbReference type="ARBA" id="ARBA00023242"/>
    </source>
</evidence>
<evidence type="ECO:0000313" key="11">
    <source>
        <dbReference type="Proteomes" id="UP000887574"/>
    </source>
</evidence>
<dbReference type="GO" id="GO:0017056">
    <property type="term" value="F:structural constituent of nuclear pore"/>
    <property type="evidence" value="ECO:0007669"/>
    <property type="project" value="TreeGrafter"/>
</dbReference>
<evidence type="ECO:0000256" key="6">
    <source>
        <dbReference type="ARBA" id="ARBA00022840"/>
    </source>
</evidence>
<evidence type="ECO:0000259" key="10">
    <source>
        <dbReference type="PROSITE" id="PS51194"/>
    </source>
</evidence>
<dbReference type="SMART" id="SM00490">
    <property type="entry name" value="HELICc"/>
    <property type="match status" value="1"/>
</dbReference>
<dbReference type="InterPro" id="IPR014001">
    <property type="entry name" value="Helicase_ATP-bd"/>
</dbReference>
<dbReference type="SUPFAM" id="SSF52540">
    <property type="entry name" value="P-loop containing nucleoside triphosphate hydrolases"/>
    <property type="match status" value="1"/>
</dbReference>
<feature type="domain" description="Helicase C-terminal" evidence="10">
    <location>
        <begin position="925"/>
        <end position="1095"/>
    </location>
</feature>
<dbReference type="Pfam" id="PF13634">
    <property type="entry name" value="Nucleoporin_FG"/>
    <property type="match status" value="1"/>
</dbReference>
<dbReference type="PROSITE" id="PS00039">
    <property type="entry name" value="DEAD_ATP_HELICASE"/>
    <property type="match status" value="1"/>
</dbReference>
<protein>
    <submittedName>
        <fullName evidence="12">RNA helicase</fullName>
    </submittedName>
</protein>
<dbReference type="Pfam" id="PF00271">
    <property type="entry name" value="Helicase_C"/>
    <property type="match status" value="1"/>
</dbReference>
<feature type="region of interest" description="Disordered" evidence="8">
    <location>
        <begin position="136"/>
        <end position="174"/>
    </location>
</feature>
<dbReference type="GO" id="GO:0016787">
    <property type="term" value="F:hydrolase activity"/>
    <property type="evidence" value="ECO:0007669"/>
    <property type="project" value="UniProtKB-KW"/>
</dbReference>
<feature type="compositionally biased region" description="Polar residues" evidence="8">
    <location>
        <begin position="136"/>
        <end position="165"/>
    </location>
</feature>
<dbReference type="WBParaSite" id="jg15162">
    <property type="protein sequence ID" value="jg15162"/>
    <property type="gene ID" value="jg15162"/>
</dbReference>
<dbReference type="InterPro" id="IPR001650">
    <property type="entry name" value="Helicase_C-like"/>
</dbReference>
<evidence type="ECO:0000259" key="9">
    <source>
        <dbReference type="PROSITE" id="PS51192"/>
    </source>
</evidence>
<dbReference type="PANTHER" id="PTHR13000">
    <property type="entry name" value="NUCLEOPORIN P54"/>
    <property type="match status" value="1"/>
</dbReference>
<sequence length="1102" mass="122484">MAMPLWHSLRSAMQQDLKRYYVNLCGTAAKSAQAQSLFGSVLLQIQHRVKLCSEVFLLRIQLKDSQYLALLQQIHRRSLFGSAASKSPALGPTLLGTAPTSSPAQAQSIFGTATANPSQGQSLFGGIPAKPAQAQSLFGSATPSNPAQSQSVFGSTPANPSQGQSLFGAAPVPSNASQGQPLFGNAAAPSIFSGVATNMPNPLQLGGVQQQQQQQQQIASNTLQGVMQEVGQLTAAVSGPELYLDDRDRVVSNLNQLLAACGVGSGYYKQGLAPFNFTQDNPFHRLKGIGYNRLSKHKNSDGIVSLILKVQPNQLETSQQKQKVIDAVNNVLRVHLLLPLSCSYLGEGARSGIWTALELYNELSAQPEKVNWLKQNLDCEKIVPRVEISKEELENYLKRAPVGFDEIWPEAVRHNPDPSSLVPYPIHGFKQLVQRQKMQKSVVAAQNSALKDFINRLGQVEYEWSSAHSSYTKCRQTQKQLSHRLLRVLATQTLIQRYGLMVDEKEEQLQCRLENINAQLNAPDMIKSRISRIYELLRKDGDVLKEKIREQKAGGRFSTTDIHEIKRCLASRQALLENLVESVKSSGEMADTIDGTGLACSDEETIDFEHELSTDNDDDLPANKSSTAFLAKPHAVYKADYKTENIVKSSDEPEFKLIGQQAVGLVCHPTVVESTWIKKAVLFSSSIDAGDQSCSLEPIPGLANELLAELQKSYNVWFPVQQAVLPDLLHSNNIILPPRDLVVTAPTGSGKTSFFVFALCIAPVKDLAQQIFQEFCKYNVFGIKIALLNGLNDYESERSLLFPSNSESQVHVIVATPGRLMEHLVDPSGIINLSALRFLVVDEADRMIDTARVEWLNVVERRAKASINHLTVENLLKNSRNRWLQKILVSATLSLDIDQLHTWNLRCPKLFKADARKAKEIETPQLKGLSQNLILPSSLSHQMIMCMPAMKPAILFDYLDTQRHFKKIIVFVNQRDSSQRLTGKRRYKTMKRFEDGQTRVLIASDVLSRGIDICGVDLVVNYDPPINERIFFHRAGRTARGLKQGALLSLVTKEERMRLKKLLIGSDAWTENITDKRANTNINKSVIKKYEKALKKLRQKCA</sequence>
<dbReference type="GO" id="GO:0006607">
    <property type="term" value="P:NLS-bearing protein import into nucleus"/>
    <property type="evidence" value="ECO:0007669"/>
    <property type="project" value="TreeGrafter"/>
</dbReference>
<evidence type="ECO:0000313" key="12">
    <source>
        <dbReference type="WBParaSite" id="jg15162"/>
    </source>
</evidence>
<dbReference type="GO" id="GO:0036228">
    <property type="term" value="P:protein localization to nuclear inner membrane"/>
    <property type="evidence" value="ECO:0007669"/>
    <property type="project" value="TreeGrafter"/>
</dbReference>
<evidence type="ECO:0000256" key="4">
    <source>
        <dbReference type="ARBA" id="ARBA00022801"/>
    </source>
</evidence>
<reference evidence="12" key="1">
    <citation type="submission" date="2022-11" db="UniProtKB">
        <authorList>
            <consortium name="WormBaseParasite"/>
        </authorList>
    </citation>
    <scope>IDENTIFICATION</scope>
</reference>
<keyword evidence="3" id="KW-0547">Nucleotide-binding</keyword>
<dbReference type="PROSITE" id="PS51192">
    <property type="entry name" value="HELICASE_ATP_BIND_1"/>
    <property type="match status" value="1"/>
</dbReference>
<evidence type="ECO:0000256" key="3">
    <source>
        <dbReference type="ARBA" id="ARBA00022741"/>
    </source>
</evidence>
<keyword evidence="11" id="KW-1185">Reference proteome</keyword>
<dbReference type="SMART" id="SM00487">
    <property type="entry name" value="DEXDc"/>
    <property type="match status" value="1"/>
</dbReference>
<keyword evidence="2" id="KW-0813">Transport</keyword>
<dbReference type="CDD" id="cd18787">
    <property type="entry name" value="SF2_C_DEAD"/>
    <property type="match status" value="1"/>
</dbReference>
<dbReference type="GO" id="GO:0004386">
    <property type="term" value="F:helicase activity"/>
    <property type="evidence" value="ECO:0007669"/>
    <property type="project" value="UniProtKB-KW"/>
</dbReference>
<comment type="subcellular location">
    <subcellularLocation>
        <location evidence="1">Nucleus</location>
    </subcellularLocation>
</comment>
<dbReference type="PANTHER" id="PTHR13000:SF0">
    <property type="entry name" value="NUCLEOPORIN P54"/>
    <property type="match status" value="1"/>
</dbReference>
<evidence type="ECO:0000256" key="1">
    <source>
        <dbReference type="ARBA" id="ARBA00004123"/>
    </source>
</evidence>
<keyword evidence="7" id="KW-0539">Nucleus</keyword>
<dbReference type="GO" id="GO:0003676">
    <property type="term" value="F:nucleic acid binding"/>
    <property type="evidence" value="ECO:0007669"/>
    <property type="project" value="InterPro"/>
</dbReference>
<dbReference type="InterPro" id="IPR011545">
    <property type="entry name" value="DEAD/DEAH_box_helicase_dom"/>
</dbReference>
<dbReference type="GO" id="GO:0044613">
    <property type="term" value="C:nuclear pore central transport channel"/>
    <property type="evidence" value="ECO:0007669"/>
    <property type="project" value="TreeGrafter"/>
</dbReference>
<dbReference type="GO" id="GO:0043186">
    <property type="term" value="C:P granule"/>
    <property type="evidence" value="ECO:0007669"/>
    <property type="project" value="UniProtKB-ARBA"/>
</dbReference>
<dbReference type="GO" id="GO:0005524">
    <property type="term" value="F:ATP binding"/>
    <property type="evidence" value="ECO:0007669"/>
    <property type="project" value="UniProtKB-KW"/>
</dbReference>
<dbReference type="InterPro" id="IPR025574">
    <property type="entry name" value="Nucleoporin_FG_rpt"/>
</dbReference>
<dbReference type="Pfam" id="PF00270">
    <property type="entry name" value="DEAD"/>
    <property type="match status" value="1"/>
</dbReference>
<dbReference type="InterPro" id="IPR025712">
    <property type="entry name" value="Nup54_alpha-helical_dom"/>
</dbReference>
<dbReference type="AlphaFoldDB" id="A0A915D3G4"/>
<keyword evidence="5" id="KW-0347">Helicase</keyword>
<dbReference type="PROSITE" id="PS51194">
    <property type="entry name" value="HELICASE_CTER"/>
    <property type="match status" value="1"/>
</dbReference>
<dbReference type="InterPro" id="IPR027417">
    <property type="entry name" value="P-loop_NTPase"/>
</dbReference>
<dbReference type="Proteomes" id="UP000887574">
    <property type="component" value="Unplaced"/>
</dbReference>
<keyword evidence="4" id="KW-0378">Hydrolase</keyword>
<name>A0A915D3G4_9BILA</name>
<dbReference type="InterPro" id="IPR024864">
    <property type="entry name" value="Nup54/Nup57/Nup44"/>
</dbReference>
<evidence type="ECO:0000256" key="8">
    <source>
        <dbReference type="SAM" id="MobiDB-lite"/>
    </source>
</evidence>
<dbReference type="GO" id="GO:0006999">
    <property type="term" value="P:nuclear pore organization"/>
    <property type="evidence" value="ECO:0007669"/>
    <property type="project" value="TreeGrafter"/>
</dbReference>
<organism evidence="11 12">
    <name type="scientific">Ditylenchus dipsaci</name>
    <dbReference type="NCBI Taxonomy" id="166011"/>
    <lineage>
        <taxon>Eukaryota</taxon>
        <taxon>Metazoa</taxon>
        <taxon>Ecdysozoa</taxon>
        <taxon>Nematoda</taxon>
        <taxon>Chromadorea</taxon>
        <taxon>Rhabditida</taxon>
        <taxon>Tylenchina</taxon>
        <taxon>Tylenchomorpha</taxon>
        <taxon>Sphaerularioidea</taxon>
        <taxon>Anguinidae</taxon>
        <taxon>Anguininae</taxon>
        <taxon>Ditylenchus</taxon>
    </lineage>
</organism>
<evidence type="ECO:0000256" key="2">
    <source>
        <dbReference type="ARBA" id="ARBA00022448"/>
    </source>
</evidence>
<feature type="domain" description="Helicase ATP-binding" evidence="9">
    <location>
        <begin position="732"/>
        <end position="911"/>
    </location>
</feature>
<accession>A0A915D3G4</accession>